<comment type="caution">
    <text evidence="6">The sequence shown here is derived from an EMBL/GenBank/DDBJ whole genome shotgun (WGS) entry which is preliminary data.</text>
</comment>
<feature type="transmembrane region" description="Helical" evidence="5">
    <location>
        <begin position="84"/>
        <end position="102"/>
    </location>
</feature>
<organism evidence="6 7">
    <name type="scientific">Roridomyces roridus</name>
    <dbReference type="NCBI Taxonomy" id="1738132"/>
    <lineage>
        <taxon>Eukaryota</taxon>
        <taxon>Fungi</taxon>
        <taxon>Dikarya</taxon>
        <taxon>Basidiomycota</taxon>
        <taxon>Agaricomycotina</taxon>
        <taxon>Agaricomycetes</taxon>
        <taxon>Agaricomycetidae</taxon>
        <taxon>Agaricales</taxon>
        <taxon>Marasmiineae</taxon>
        <taxon>Mycenaceae</taxon>
        <taxon>Roridomyces</taxon>
    </lineage>
</organism>
<feature type="non-terminal residue" evidence="6">
    <location>
        <position position="1"/>
    </location>
</feature>
<evidence type="ECO:0000256" key="4">
    <source>
        <dbReference type="ARBA" id="ARBA00023136"/>
    </source>
</evidence>
<reference evidence="6" key="1">
    <citation type="submission" date="2023-03" db="EMBL/GenBank/DDBJ databases">
        <title>Massive genome expansion in bonnet fungi (Mycena s.s.) driven by repeated elements and novel gene families across ecological guilds.</title>
        <authorList>
            <consortium name="Lawrence Berkeley National Laboratory"/>
            <person name="Harder C.B."/>
            <person name="Miyauchi S."/>
            <person name="Viragh M."/>
            <person name="Kuo A."/>
            <person name="Thoen E."/>
            <person name="Andreopoulos B."/>
            <person name="Lu D."/>
            <person name="Skrede I."/>
            <person name="Drula E."/>
            <person name="Henrissat B."/>
            <person name="Morin E."/>
            <person name="Kohler A."/>
            <person name="Barry K."/>
            <person name="LaButti K."/>
            <person name="Morin E."/>
            <person name="Salamov A."/>
            <person name="Lipzen A."/>
            <person name="Mereny Z."/>
            <person name="Hegedus B."/>
            <person name="Baldrian P."/>
            <person name="Stursova M."/>
            <person name="Weitz H."/>
            <person name="Taylor A."/>
            <person name="Grigoriev I.V."/>
            <person name="Nagy L.G."/>
            <person name="Martin F."/>
            <person name="Kauserud H."/>
        </authorList>
    </citation>
    <scope>NUCLEOTIDE SEQUENCE</scope>
    <source>
        <strain evidence="6">9284</strain>
    </source>
</reference>
<feature type="transmembrane region" description="Helical" evidence="5">
    <location>
        <begin position="273"/>
        <end position="293"/>
    </location>
</feature>
<evidence type="ECO:0000256" key="2">
    <source>
        <dbReference type="ARBA" id="ARBA00022692"/>
    </source>
</evidence>
<evidence type="ECO:0000313" key="6">
    <source>
        <dbReference type="EMBL" id="KAJ7612068.1"/>
    </source>
</evidence>
<evidence type="ECO:0000256" key="5">
    <source>
        <dbReference type="SAM" id="Phobius"/>
    </source>
</evidence>
<dbReference type="PANTHER" id="PTHR31465">
    <property type="entry name" value="PROTEIN RTA1-RELATED"/>
    <property type="match status" value="1"/>
</dbReference>
<accession>A0AAD7B6A0</accession>
<feature type="transmembrane region" description="Helical" evidence="5">
    <location>
        <begin position="308"/>
        <end position="328"/>
    </location>
</feature>
<feature type="transmembrane region" description="Helical" evidence="5">
    <location>
        <begin position="184"/>
        <end position="203"/>
    </location>
</feature>
<feature type="transmembrane region" description="Helical" evidence="5">
    <location>
        <begin position="223"/>
        <end position="247"/>
    </location>
</feature>
<dbReference type="EMBL" id="JARKIF010000031">
    <property type="protein sequence ID" value="KAJ7612068.1"/>
    <property type="molecule type" value="Genomic_DNA"/>
</dbReference>
<feature type="transmembrane region" description="Helical" evidence="5">
    <location>
        <begin position="149"/>
        <end position="172"/>
    </location>
</feature>
<keyword evidence="7" id="KW-1185">Reference proteome</keyword>
<gene>
    <name evidence="6" type="ORF">FB45DRAFT_803342</name>
</gene>
<dbReference type="Pfam" id="PF04479">
    <property type="entry name" value="RTA1"/>
    <property type="match status" value="1"/>
</dbReference>
<sequence>MAQNWSAHCGFHELLFPEIDYCGSLLAEAMRNLVCLLKRLPATIQDHSSSCLFISTTFGMSSNSTVIFRPEGVARHYGYVPHEYVGIIFMALFGLSTIIHVGQAIYYRMWWLFLTACLCGVGELVGWGGRLWSALTPDQALKTPYMMQITTTILAPTPLIAVNFILLSWIVTRLGPCYARLTPIQYSIIFTSCDVAALCVQGAGGGIASSANTEADSELGSNIMLGGIIFQFVAILVYVALASDFLWHYRTDIPVRAAAPHHRGHLEPKMKTMIAALAFSTLVLFIRSIYRIIELAGGWHGRIIQTEIYFDVLDGGMVVLAIVVINLAHPGRLLG</sequence>
<feature type="transmembrane region" description="Helical" evidence="5">
    <location>
        <begin position="109"/>
        <end position="129"/>
    </location>
</feature>
<dbReference type="Proteomes" id="UP001221142">
    <property type="component" value="Unassembled WGS sequence"/>
</dbReference>
<comment type="subcellular location">
    <subcellularLocation>
        <location evidence="1">Membrane</location>
        <topology evidence="1">Multi-pass membrane protein</topology>
    </subcellularLocation>
</comment>
<protein>
    <submittedName>
        <fullName evidence="6">RTA1-like protein</fullName>
    </submittedName>
</protein>
<evidence type="ECO:0000256" key="3">
    <source>
        <dbReference type="ARBA" id="ARBA00022989"/>
    </source>
</evidence>
<evidence type="ECO:0000313" key="7">
    <source>
        <dbReference type="Proteomes" id="UP001221142"/>
    </source>
</evidence>
<proteinExistence type="predicted"/>
<dbReference type="InterPro" id="IPR007568">
    <property type="entry name" value="RTA1"/>
</dbReference>
<name>A0AAD7B6A0_9AGAR</name>
<dbReference type="GO" id="GO:0005886">
    <property type="term" value="C:plasma membrane"/>
    <property type="evidence" value="ECO:0007669"/>
    <property type="project" value="TreeGrafter"/>
</dbReference>
<keyword evidence="3 5" id="KW-1133">Transmembrane helix</keyword>
<dbReference type="AlphaFoldDB" id="A0AAD7B6A0"/>
<keyword evidence="4 5" id="KW-0472">Membrane</keyword>
<evidence type="ECO:0000256" key="1">
    <source>
        <dbReference type="ARBA" id="ARBA00004141"/>
    </source>
</evidence>
<dbReference type="PANTHER" id="PTHR31465:SF9">
    <property type="entry name" value="SPHINGOID LONG-CHAIN BASE TRANSPORTER RSB1"/>
    <property type="match status" value="1"/>
</dbReference>
<keyword evidence="2 5" id="KW-0812">Transmembrane</keyword>
<dbReference type="GO" id="GO:0000324">
    <property type="term" value="C:fungal-type vacuole"/>
    <property type="evidence" value="ECO:0007669"/>
    <property type="project" value="TreeGrafter"/>
</dbReference>